<comment type="caution">
    <text evidence="1">The sequence shown here is derived from an EMBL/GenBank/DDBJ whole genome shotgun (WGS) entry which is preliminary data.</text>
</comment>
<dbReference type="GO" id="GO:0004177">
    <property type="term" value="F:aminopeptidase activity"/>
    <property type="evidence" value="ECO:0007669"/>
    <property type="project" value="UniProtKB-KW"/>
</dbReference>
<dbReference type="EC" id="3.4.11.-" evidence="1"/>
<keyword evidence="1" id="KW-0378">Hydrolase</keyword>
<dbReference type="InterPro" id="IPR007035">
    <property type="entry name" value="Peptidase_M55"/>
</dbReference>
<evidence type="ECO:0000313" key="2">
    <source>
        <dbReference type="Proteomes" id="UP000236173"/>
    </source>
</evidence>
<dbReference type="Proteomes" id="UP000236173">
    <property type="component" value="Unassembled WGS sequence"/>
</dbReference>
<dbReference type="AlphaFoldDB" id="A0A2H5XC21"/>
<organism evidence="1 2">
    <name type="scientific">Candidatus Fervidibacter japonicus</name>
    <dbReference type="NCBI Taxonomy" id="2035412"/>
    <lineage>
        <taxon>Bacteria</taxon>
        <taxon>Candidatus Fervidibacterota</taxon>
        <taxon>Candidatus Fervidibacter</taxon>
    </lineage>
</organism>
<dbReference type="SUPFAM" id="SSF63992">
    <property type="entry name" value="Dipeptide transport protein"/>
    <property type="match status" value="1"/>
</dbReference>
<dbReference type="InterPro" id="IPR027476">
    <property type="entry name" value="DppA_N"/>
</dbReference>
<dbReference type="Pfam" id="PF04951">
    <property type="entry name" value="Peptidase_M55"/>
    <property type="match status" value="1"/>
</dbReference>
<keyword evidence="1" id="KW-0031">Aminopeptidase</keyword>
<protein>
    <submittedName>
        <fullName evidence="1">D-aminopeptidase</fullName>
        <ecNumber evidence="1">3.4.11.-</ecNumber>
    </submittedName>
</protein>
<dbReference type="InterPro" id="IPR036177">
    <property type="entry name" value="Peptidase_M55_sf"/>
</dbReference>
<dbReference type="EMBL" id="BEHT01000013">
    <property type="protein sequence ID" value="GBC98657.1"/>
    <property type="molecule type" value="Genomic_DNA"/>
</dbReference>
<name>A0A2H5XC21_9BACT</name>
<gene>
    <name evidence="1" type="primary">dppA_2</name>
    <name evidence="1" type="ORF">HRbin17_01171</name>
</gene>
<reference evidence="2" key="1">
    <citation type="submission" date="2017-09" db="EMBL/GenBank/DDBJ databases">
        <title>Metaegenomics of thermophilic ammonia-oxidizing enrichment culture.</title>
        <authorList>
            <person name="Kato S."/>
            <person name="Suzuki K."/>
        </authorList>
    </citation>
    <scope>NUCLEOTIDE SEQUENCE [LARGE SCALE GENOMIC DNA]</scope>
</reference>
<evidence type="ECO:0000313" key="1">
    <source>
        <dbReference type="EMBL" id="GBC98657.1"/>
    </source>
</evidence>
<dbReference type="Gene3D" id="3.30.1360.130">
    <property type="entry name" value="Dipeptide transport protein"/>
    <property type="match status" value="1"/>
</dbReference>
<sequence>MRFVVAVDCEGLACVVGAPGGTLNESRNYAFACAEAVREANAAARALFDSGAEQVIVWDNHGSSLNMDYAALDERVDIALGVGFPHRFPGMDETFAGVLLVGYHAKDNTQDAVIAHTFSSRAYQWVKVNGAEVGEMALDAAVAGELGVPVIFVASDDKGVAEARQVLPWAETVVTKHAFGWNAAVSKHPKRVEREIYDAVRRAVARLSEMRPFTFTRPIHVQIRYKRLEEAERATRGATCWRRVDAYTVEATFNHLREWL</sequence>
<accession>A0A2H5XC21</accession>
<proteinExistence type="predicted"/>
<keyword evidence="1" id="KW-0645">Protease</keyword>
<dbReference type="Gene3D" id="3.40.50.10780">
    <property type="entry name" value="Dipeptide transport protein"/>
    <property type="match status" value="1"/>
</dbReference>